<evidence type="ECO:0000313" key="2">
    <source>
        <dbReference type="Proteomes" id="UP001058074"/>
    </source>
</evidence>
<dbReference type="EMBL" id="BROD01000001">
    <property type="protein sequence ID" value="GKX68561.1"/>
    <property type="molecule type" value="Genomic_DNA"/>
</dbReference>
<protein>
    <submittedName>
        <fullName evidence="1">Uncharacterized protein</fullName>
    </submittedName>
</protein>
<comment type="caution">
    <text evidence="1">The sequence shown here is derived from an EMBL/GenBank/DDBJ whole genome shotgun (WGS) entry which is preliminary data.</text>
</comment>
<dbReference type="Proteomes" id="UP001058074">
    <property type="component" value="Unassembled WGS sequence"/>
</dbReference>
<proteinExistence type="predicted"/>
<name>A0ACB5RHH9_9CLOT</name>
<keyword evidence="2" id="KW-1185">Reference proteome</keyword>
<sequence>MEFVDVIPKIVSGFEIEKGKIVFLNFWGENKDLDILDKMAIQIAKVGGIPIKWQQSREFIKNYFSEVSGDHLNFPEKYYDIFKIADVVVDIFMYNPRPHKDFPKDKFEFYSEHLRKLFSTLTKDKQMFIQIRIPTEENARDEELDFRTYNDAMYNALNIDFNQLKDECTSLVGKLVNRNKVKIYSRDSNVLSFNLENRQWYKDDGTGDIPCGEIYIAPIEESAEGTILITEFILNGEKFSDILLEFNKGKLVKCSCNEVFEFVNGFKGDSDIIAEFGIGLNENVRKLIGCTVIDEKCKGTAHIAIGMNDMFGGKNSSNLHLDFIFQPIKIEIDDELFMNGPNIVI</sequence>
<organism evidence="1 2">
    <name type="scientific">Inconstantimicrobium mannanitabidum</name>
    <dbReference type="NCBI Taxonomy" id="1604901"/>
    <lineage>
        <taxon>Bacteria</taxon>
        <taxon>Bacillati</taxon>
        <taxon>Bacillota</taxon>
        <taxon>Clostridia</taxon>
        <taxon>Eubacteriales</taxon>
        <taxon>Clostridiaceae</taxon>
        <taxon>Inconstantimicrobium</taxon>
    </lineage>
</organism>
<accession>A0ACB5RHH9</accession>
<gene>
    <name evidence="1" type="ORF">rsdtw13_38190</name>
</gene>
<evidence type="ECO:0000313" key="1">
    <source>
        <dbReference type="EMBL" id="GKX68561.1"/>
    </source>
</evidence>
<reference evidence="1" key="1">
    <citation type="journal article" date="2025" name="Int. J. Syst. Evol. Microbiol.">
        <title>Inconstantimicrobium mannanitabidum sp. nov., a novel member of the family Clostridiaceae isolated from anoxic soil under the treatment of reductive soil disinfestation.</title>
        <authorList>
            <person name="Ueki A."/>
            <person name="Tonouchi A."/>
            <person name="Honma S."/>
            <person name="Kaku N."/>
            <person name="Ueki K."/>
        </authorList>
    </citation>
    <scope>NUCLEOTIDE SEQUENCE</scope>
    <source>
        <strain evidence="1">TW13</strain>
    </source>
</reference>